<accession>A0A7S1AJ54</accession>
<organism evidence="1">
    <name type="scientific">Noctiluca scintillans</name>
    <name type="common">Sea sparkle</name>
    <name type="synonym">Red tide dinoflagellate</name>
    <dbReference type="NCBI Taxonomy" id="2966"/>
    <lineage>
        <taxon>Eukaryota</taxon>
        <taxon>Sar</taxon>
        <taxon>Alveolata</taxon>
        <taxon>Dinophyceae</taxon>
        <taxon>Noctilucales</taxon>
        <taxon>Noctilucaceae</taxon>
        <taxon>Noctiluca</taxon>
    </lineage>
</organism>
<reference evidence="1" key="1">
    <citation type="submission" date="2021-01" db="EMBL/GenBank/DDBJ databases">
        <authorList>
            <person name="Corre E."/>
            <person name="Pelletier E."/>
            <person name="Niang G."/>
            <person name="Scheremetjew M."/>
            <person name="Finn R."/>
            <person name="Kale V."/>
            <person name="Holt S."/>
            <person name="Cochrane G."/>
            <person name="Meng A."/>
            <person name="Brown T."/>
            <person name="Cohen L."/>
        </authorList>
    </citation>
    <scope>NUCLEOTIDE SEQUENCE</scope>
</reference>
<gene>
    <name evidence="1" type="ORF">NSCI0253_LOCUS30257</name>
</gene>
<proteinExistence type="predicted"/>
<sequence>MASLTEARLQADKERYATTLREKHKWQQPAESRATSSTQLLCIDVVNHGRAQDTPLLARALAALGSCSATRAKVQWLTSARISAIRGSEVALVQVPQNKPPQSAPGTFILKVGNKDRILREADNLHWACSVLGSNRLPRLLTTTLQAEGAAALVLEEVRFILETSGAGTRTSSLTDYLVLGTARFALEDLRASWAAASALPDLPAVEFEARPPDLQAVVGIASQAAELISALAKHPLEEEAAPHALHALQMLLELVPLLERHLLGRHRSTASPLHESVRHLTEARYSESFNGEKVASVLESGETLHARLTDIRPSALRGEPCFPTIEVPLVWCHGRFGVAHLLLRSVESGMELCATSWSGLGVGALYGDLAAMLTSIAFETVRIPFVVEELPVLFSPPGEAGPTQPSQLCALHLRVSETTAARLLQGVSEEQQRQRLIGDSPTGENETEQSMRELLAMVEGSTEDRGAGHAPETDVAYLLSWLRSSRRPAIDAAAEARKISDALCDWTLPRRAVRVVGRSGGIARPLPTVAARQRGETPIRSMQWGWQVVREFRDAAAAVLPVVEGDISEVWPLLWLVPSLKLSLELLDCQGCAWPQKVWLLYHVRSLADRLVSWLEKLAKAQNTLSVSLVKTP</sequence>
<dbReference type="AlphaFoldDB" id="A0A7S1AJ54"/>
<evidence type="ECO:0000313" key="1">
    <source>
        <dbReference type="EMBL" id="CAD8855905.1"/>
    </source>
</evidence>
<protein>
    <submittedName>
        <fullName evidence="1">Uncharacterized protein</fullName>
    </submittedName>
</protein>
<dbReference type="EMBL" id="HBFQ01042740">
    <property type="protein sequence ID" value="CAD8855905.1"/>
    <property type="molecule type" value="Transcribed_RNA"/>
</dbReference>
<name>A0A7S1AJ54_NOCSC</name>